<gene>
    <name evidence="3" type="ORF">J0P97_09455</name>
</gene>
<dbReference type="InterPro" id="IPR000387">
    <property type="entry name" value="Tyr_Pase_dom"/>
</dbReference>
<feature type="domain" description="Tyrosine specific protein phosphatases" evidence="2">
    <location>
        <begin position="120"/>
        <end position="190"/>
    </location>
</feature>
<comment type="caution">
    <text evidence="3">The sequence shown here is derived from an EMBL/GenBank/DDBJ whole genome shotgun (WGS) entry which is preliminary data.</text>
</comment>
<dbReference type="PANTHER" id="PTHR31126:SF1">
    <property type="entry name" value="TYROSINE SPECIFIC PROTEIN PHOSPHATASES DOMAIN-CONTAINING PROTEIN"/>
    <property type="match status" value="1"/>
</dbReference>
<dbReference type="InterPro" id="IPR026893">
    <property type="entry name" value="Tyr/Ser_Pase_IphP-type"/>
</dbReference>
<accession>A0ABS5XUT7</accession>
<dbReference type="SUPFAM" id="SSF52799">
    <property type="entry name" value="(Phosphotyrosine protein) phosphatases II"/>
    <property type="match status" value="1"/>
</dbReference>
<organism evidence="3 4">
    <name type="scientific">Microbacterium flavum</name>
    <dbReference type="NCBI Taxonomy" id="415216"/>
    <lineage>
        <taxon>Bacteria</taxon>
        <taxon>Bacillati</taxon>
        <taxon>Actinomycetota</taxon>
        <taxon>Actinomycetes</taxon>
        <taxon>Micrococcales</taxon>
        <taxon>Microbacteriaceae</taxon>
        <taxon>Microbacterium</taxon>
    </lineage>
</organism>
<dbReference type="PROSITE" id="PS50056">
    <property type="entry name" value="TYR_PHOSPHATASE_2"/>
    <property type="match status" value="1"/>
</dbReference>
<dbReference type="PROSITE" id="PS00383">
    <property type="entry name" value="TYR_PHOSPHATASE_1"/>
    <property type="match status" value="1"/>
</dbReference>
<evidence type="ECO:0000313" key="4">
    <source>
        <dbReference type="Proteomes" id="UP000740605"/>
    </source>
</evidence>
<dbReference type="RefSeq" id="WP_215487532.1">
    <property type="nucleotide sequence ID" value="NZ_BAAAPJ010000002.1"/>
</dbReference>
<dbReference type="PANTHER" id="PTHR31126">
    <property type="entry name" value="TYROSINE-PROTEIN PHOSPHATASE"/>
    <property type="match status" value="1"/>
</dbReference>
<dbReference type="InterPro" id="IPR029021">
    <property type="entry name" value="Prot-tyrosine_phosphatase-like"/>
</dbReference>
<evidence type="ECO:0000256" key="1">
    <source>
        <dbReference type="ARBA" id="ARBA00009580"/>
    </source>
</evidence>
<name>A0ABS5XUT7_9MICO</name>
<comment type="similarity">
    <text evidence="1">Belongs to the protein-tyrosine phosphatase family.</text>
</comment>
<reference evidence="3 4" key="1">
    <citation type="submission" date="2021-03" db="EMBL/GenBank/DDBJ databases">
        <title>Microbacterium pauli sp. nov., isolated from microfiltered milk.</title>
        <authorList>
            <person name="Bellassi P."/>
            <person name="Fontana A."/>
            <person name="Callegari M.L."/>
            <person name="Lorenzo M."/>
            <person name="Cappa F."/>
        </authorList>
    </citation>
    <scope>NUCLEOTIDE SEQUENCE [LARGE SCALE GENOMIC DNA]</scope>
    <source>
        <strain evidence="3 4">DSM 18909</strain>
    </source>
</reference>
<sequence length="258" mass="27421">MTTPGAGPSGAGAGVDGVLNFRDVGGLPAGAGTTRSGVLFRSAHLARLSDQGREELRALGVRRIVDLRADDEVAFEPSRIEGLEVETLRAPLFSGPTSSFFERDATLDQLYRSLVDESSDRIVEVVRAVLETRPALVHCTAGKDRTGVIVGIMLAAAGVDEEAVVADYAATAGHLSPERNAFVLARLRRMHPEARNLEELATRSPARAMRTVLDSLTVRFGSPAGYLRAQGMSDAELADLRGALIAAPAPEHPRAEDT</sequence>
<proteinExistence type="inferred from homology"/>
<dbReference type="Proteomes" id="UP000740605">
    <property type="component" value="Unassembled WGS sequence"/>
</dbReference>
<keyword evidence="4" id="KW-1185">Reference proteome</keyword>
<dbReference type="EMBL" id="JAFLHG010000007">
    <property type="protein sequence ID" value="MBT8798298.1"/>
    <property type="molecule type" value="Genomic_DNA"/>
</dbReference>
<dbReference type="Pfam" id="PF13350">
    <property type="entry name" value="Y_phosphatase3"/>
    <property type="match status" value="1"/>
</dbReference>
<dbReference type="Gene3D" id="3.90.190.10">
    <property type="entry name" value="Protein tyrosine phosphatase superfamily"/>
    <property type="match status" value="1"/>
</dbReference>
<evidence type="ECO:0000259" key="2">
    <source>
        <dbReference type="PROSITE" id="PS50056"/>
    </source>
</evidence>
<dbReference type="InterPro" id="IPR016130">
    <property type="entry name" value="Tyr_Pase_AS"/>
</dbReference>
<protein>
    <submittedName>
        <fullName evidence="3">Tyrosine-protein phosphatase</fullName>
    </submittedName>
</protein>
<evidence type="ECO:0000313" key="3">
    <source>
        <dbReference type="EMBL" id="MBT8798298.1"/>
    </source>
</evidence>